<reference evidence="4 5" key="1">
    <citation type="submission" date="2013-02" db="EMBL/GenBank/DDBJ databases">
        <title>Genome sequence of Candida maltosa Xu316, a potential industrial strain for xylitol and ethanol production.</title>
        <authorList>
            <person name="Yu J."/>
            <person name="Wang Q."/>
            <person name="Geng X."/>
            <person name="Bao W."/>
            <person name="He P."/>
            <person name="Cai J."/>
        </authorList>
    </citation>
    <scope>NUCLEOTIDE SEQUENCE [LARGE SCALE GENOMIC DNA]</scope>
    <source>
        <strain evidence="5">Xu316</strain>
    </source>
</reference>
<dbReference type="PANTHER" id="PTHR10281:SF76">
    <property type="entry name" value="CALCUTTA CUP-RELATED"/>
    <property type="match status" value="1"/>
</dbReference>
<dbReference type="OrthoDB" id="10257697at2759"/>
<keyword evidence="5" id="KW-1185">Reference proteome</keyword>
<dbReference type="HOGENOM" id="CLU_070889_2_0_1"/>
<name>M3J439_CANMX</name>
<dbReference type="OMA" id="ESFFWGM"/>
<keyword evidence="2" id="KW-0472">Membrane</keyword>
<evidence type="ECO:0000313" key="5">
    <source>
        <dbReference type="Proteomes" id="UP000011777"/>
    </source>
</evidence>
<feature type="domain" description="Cytochrome b5 heme-binding" evidence="3">
    <location>
        <begin position="61"/>
        <end position="161"/>
    </location>
</feature>
<dbReference type="Pfam" id="PF00173">
    <property type="entry name" value="Cyt-b5"/>
    <property type="match status" value="1"/>
</dbReference>
<comment type="similarity">
    <text evidence="1">Belongs to the cytochrome b5 family. MAPR subfamily.</text>
</comment>
<gene>
    <name evidence="4" type="ORF">G210_3020</name>
</gene>
<keyword evidence="2" id="KW-0812">Transmembrane</keyword>
<dbReference type="InterPro" id="IPR001199">
    <property type="entry name" value="Cyt_B5-like_heme/steroid-bd"/>
</dbReference>
<evidence type="ECO:0000256" key="2">
    <source>
        <dbReference type="SAM" id="Phobius"/>
    </source>
</evidence>
<dbReference type="AlphaFoldDB" id="M3J439"/>
<keyword evidence="2" id="KW-1133">Transmembrane helix</keyword>
<comment type="caution">
    <text evidence="4">The sequence shown here is derived from an EMBL/GenBank/DDBJ whole genome shotgun (WGS) entry which is preliminary data.</text>
</comment>
<dbReference type="STRING" id="1245528.M3J439"/>
<evidence type="ECO:0000256" key="1">
    <source>
        <dbReference type="ARBA" id="ARBA00038357"/>
    </source>
</evidence>
<dbReference type="GO" id="GO:0012505">
    <property type="term" value="C:endomembrane system"/>
    <property type="evidence" value="ECO:0007669"/>
    <property type="project" value="TreeGrafter"/>
</dbReference>
<proteinExistence type="inferred from homology"/>
<dbReference type="SUPFAM" id="SSF55856">
    <property type="entry name" value="Cytochrome b5-like heme/steroid binding domain"/>
    <property type="match status" value="1"/>
</dbReference>
<dbReference type="Gene3D" id="3.10.120.10">
    <property type="entry name" value="Cytochrome b5-like heme/steroid binding domain"/>
    <property type="match status" value="1"/>
</dbReference>
<dbReference type="PANTHER" id="PTHR10281">
    <property type="entry name" value="MEMBRANE-ASSOCIATED PROGESTERONE RECEPTOR COMPONENT-RELATED"/>
    <property type="match status" value="1"/>
</dbReference>
<evidence type="ECO:0000313" key="4">
    <source>
        <dbReference type="EMBL" id="EMG46723.1"/>
    </source>
</evidence>
<dbReference type="EMBL" id="AOGT01001900">
    <property type="protein sequence ID" value="EMG46723.1"/>
    <property type="molecule type" value="Genomic_DNA"/>
</dbReference>
<organism evidence="4 5">
    <name type="scientific">Candida maltosa (strain Xu316)</name>
    <name type="common">Yeast</name>
    <dbReference type="NCBI Taxonomy" id="1245528"/>
    <lineage>
        <taxon>Eukaryota</taxon>
        <taxon>Fungi</taxon>
        <taxon>Dikarya</taxon>
        <taxon>Ascomycota</taxon>
        <taxon>Saccharomycotina</taxon>
        <taxon>Pichiomycetes</taxon>
        <taxon>Debaryomycetaceae</taxon>
        <taxon>Candida/Lodderomyces clade</taxon>
        <taxon>Candida</taxon>
    </lineage>
</organism>
<dbReference type="Proteomes" id="UP000011777">
    <property type="component" value="Unassembled WGS sequence"/>
</dbReference>
<dbReference type="GO" id="GO:0016020">
    <property type="term" value="C:membrane"/>
    <property type="evidence" value="ECO:0007669"/>
    <property type="project" value="TreeGrafter"/>
</dbReference>
<accession>M3J439</accession>
<dbReference type="InterPro" id="IPR050577">
    <property type="entry name" value="MAPR/NEUFC/NENF-like"/>
</dbReference>
<feature type="transmembrane region" description="Helical" evidence="2">
    <location>
        <begin position="12"/>
        <end position="32"/>
    </location>
</feature>
<sequence>MTTDSRSRFTLIDILRVLGGVLLLNAFFSWWFTSTPTWGYRGKWMDTNYLKYRALGNDVNMTLSELSQYDGTDKKLPIYLAIDGEVFDVSASANIYGPGGAYHDLSGKDASRVFVTGCFRKKDEYTYDMRGLDEKEVNEDITSWKEFFHNHKKYWHVGVVQHEPITGDPPEPCEHIKFPGMHH</sequence>
<evidence type="ECO:0000259" key="3">
    <source>
        <dbReference type="SMART" id="SM01117"/>
    </source>
</evidence>
<dbReference type="InterPro" id="IPR036400">
    <property type="entry name" value="Cyt_B5-like_heme/steroid_sf"/>
</dbReference>
<protein>
    <recommendedName>
        <fullName evidence="3">Cytochrome b5 heme-binding domain-containing protein</fullName>
    </recommendedName>
</protein>
<dbReference type="SMART" id="SM01117">
    <property type="entry name" value="Cyt-b5"/>
    <property type="match status" value="1"/>
</dbReference>
<dbReference type="eggNOG" id="KOG1110">
    <property type="taxonomic scope" value="Eukaryota"/>
</dbReference>